<sequence>MGGTCVVHDEREQARHRLELLLAAAGEADEVVVASDLDDVLARAAAGTADVVVLGVSRGGTVGQDVADVRSAAPDVPVLVAGPSDAPAVVAEALAAGAVGYLRWDAPRALTRVLAAAAAGASSDEDLLVPSDDGVRVDLTAQRALELSVRELQVLVGMSRGMTNADIGRRLYLSSATVKTHVARLFRKLGATDRAEAVGRAWRLQLFRLGP</sequence>
<keyword evidence="1" id="KW-0805">Transcription regulation</keyword>
<dbReference type="InterPro" id="IPR016032">
    <property type="entry name" value="Sig_transdc_resp-reg_C-effctor"/>
</dbReference>
<dbReference type="PROSITE" id="PS50110">
    <property type="entry name" value="RESPONSE_REGULATORY"/>
    <property type="match status" value="1"/>
</dbReference>
<dbReference type="PROSITE" id="PS00622">
    <property type="entry name" value="HTH_LUXR_1"/>
    <property type="match status" value="1"/>
</dbReference>
<dbReference type="Pfam" id="PF00196">
    <property type="entry name" value="GerE"/>
    <property type="match status" value="1"/>
</dbReference>
<dbReference type="PRINTS" id="PR00038">
    <property type="entry name" value="HTHLUXR"/>
</dbReference>
<dbReference type="InterPro" id="IPR011006">
    <property type="entry name" value="CheY-like_superfamily"/>
</dbReference>
<evidence type="ECO:0000256" key="4">
    <source>
        <dbReference type="PROSITE-ProRule" id="PRU00169"/>
    </source>
</evidence>
<evidence type="ECO:0000256" key="2">
    <source>
        <dbReference type="ARBA" id="ARBA00023125"/>
    </source>
</evidence>
<keyword evidence="8" id="KW-1185">Reference proteome</keyword>
<name>A0ABT7MA06_9PSEU</name>
<evidence type="ECO:0000313" key="7">
    <source>
        <dbReference type="EMBL" id="MDL5157486.1"/>
    </source>
</evidence>
<organism evidence="7 8">
    <name type="scientific">Actinomycetospora termitidis</name>
    <dbReference type="NCBI Taxonomy" id="3053470"/>
    <lineage>
        <taxon>Bacteria</taxon>
        <taxon>Bacillati</taxon>
        <taxon>Actinomycetota</taxon>
        <taxon>Actinomycetes</taxon>
        <taxon>Pseudonocardiales</taxon>
        <taxon>Pseudonocardiaceae</taxon>
        <taxon>Actinomycetospora</taxon>
    </lineage>
</organism>
<dbReference type="Gene3D" id="3.40.50.2300">
    <property type="match status" value="1"/>
</dbReference>
<dbReference type="SUPFAM" id="SSF46894">
    <property type="entry name" value="C-terminal effector domain of the bipartite response regulators"/>
    <property type="match status" value="1"/>
</dbReference>
<comment type="caution">
    <text evidence="4">Lacks conserved residue(s) required for the propagation of feature annotation.</text>
</comment>
<protein>
    <submittedName>
        <fullName evidence="7">Response regulator transcription factor</fullName>
    </submittedName>
</protein>
<evidence type="ECO:0000313" key="8">
    <source>
        <dbReference type="Proteomes" id="UP001231924"/>
    </source>
</evidence>
<dbReference type="InterPro" id="IPR036388">
    <property type="entry name" value="WH-like_DNA-bd_sf"/>
</dbReference>
<evidence type="ECO:0000259" key="6">
    <source>
        <dbReference type="PROSITE" id="PS50110"/>
    </source>
</evidence>
<proteinExistence type="predicted"/>
<keyword evidence="2" id="KW-0238">DNA-binding</keyword>
<dbReference type="InterPro" id="IPR000792">
    <property type="entry name" value="Tscrpt_reg_LuxR_C"/>
</dbReference>
<dbReference type="PANTHER" id="PTHR44688:SF16">
    <property type="entry name" value="DNA-BINDING TRANSCRIPTIONAL ACTIVATOR DEVR_DOSR"/>
    <property type="match status" value="1"/>
</dbReference>
<dbReference type="SMART" id="SM00421">
    <property type="entry name" value="HTH_LUXR"/>
    <property type="match status" value="1"/>
</dbReference>
<reference evidence="7 8" key="1">
    <citation type="submission" date="2023-06" db="EMBL/GenBank/DDBJ databases">
        <title>Actinomycetospora Odt1-22.</title>
        <authorList>
            <person name="Supong K."/>
        </authorList>
    </citation>
    <scope>NUCLEOTIDE SEQUENCE [LARGE SCALE GENOMIC DNA]</scope>
    <source>
        <strain evidence="7 8">Odt1-22</strain>
    </source>
</reference>
<keyword evidence="3" id="KW-0804">Transcription</keyword>
<feature type="domain" description="HTH luxR-type" evidence="5">
    <location>
        <begin position="140"/>
        <end position="205"/>
    </location>
</feature>
<evidence type="ECO:0000256" key="3">
    <source>
        <dbReference type="ARBA" id="ARBA00023163"/>
    </source>
</evidence>
<evidence type="ECO:0000259" key="5">
    <source>
        <dbReference type="PROSITE" id="PS50043"/>
    </source>
</evidence>
<dbReference type="EMBL" id="JASVWF010000003">
    <property type="protein sequence ID" value="MDL5157486.1"/>
    <property type="molecule type" value="Genomic_DNA"/>
</dbReference>
<dbReference type="SUPFAM" id="SSF52172">
    <property type="entry name" value="CheY-like"/>
    <property type="match status" value="1"/>
</dbReference>
<dbReference type="CDD" id="cd06170">
    <property type="entry name" value="LuxR_C_like"/>
    <property type="match status" value="1"/>
</dbReference>
<evidence type="ECO:0000256" key="1">
    <source>
        <dbReference type="ARBA" id="ARBA00023015"/>
    </source>
</evidence>
<comment type="caution">
    <text evidence="7">The sequence shown here is derived from an EMBL/GenBank/DDBJ whole genome shotgun (WGS) entry which is preliminary data.</text>
</comment>
<dbReference type="PROSITE" id="PS50043">
    <property type="entry name" value="HTH_LUXR_2"/>
    <property type="match status" value="1"/>
</dbReference>
<dbReference type="Proteomes" id="UP001231924">
    <property type="component" value="Unassembled WGS sequence"/>
</dbReference>
<feature type="domain" description="Response regulatory" evidence="6">
    <location>
        <begin position="4"/>
        <end position="119"/>
    </location>
</feature>
<dbReference type="PANTHER" id="PTHR44688">
    <property type="entry name" value="DNA-BINDING TRANSCRIPTIONAL ACTIVATOR DEVR_DOSR"/>
    <property type="match status" value="1"/>
</dbReference>
<dbReference type="Gene3D" id="1.10.10.10">
    <property type="entry name" value="Winged helix-like DNA-binding domain superfamily/Winged helix DNA-binding domain"/>
    <property type="match status" value="1"/>
</dbReference>
<accession>A0ABT7MA06</accession>
<dbReference type="InterPro" id="IPR001789">
    <property type="entry name" value="Sig_transdc_resp-reg_receiver"/>
</dbReference>
<dbReference type="RefSeq" id="WP_286053914.1">
    <property type="nucleotide sequence ID" value="NZ_JASVWF010000003.1"/>
</dbReference>
<gene>
    <name evidence="7" type="ORF">QRT03_16080</name>
</gene>